<feature type="transmembrane region" description="Helical" evidence="1">
    <location>
        <begin position="446"/>
        <end position="466"/>
    </location>
</feature>
<sequence>MTLTVIAASAFTMSPADGFGPYFSFSYRLGAALGLFLLLKQLMQGKLKFNRIILAIVVFIAVLIQVIFLIVSFRPYYTDTGYVMTMAGRLIQGNRNWFEYFSYYPNNVNITIFWSYILRPLNWFGITNYSIFVPWFQMLLLDFSIIVLSSSLILLNRSVAKIFLLVSMYYLPWFMYTLMPYNDIIAISLIMIIIALIIRLLKSDNLKKNILFGSLLALLIFISIALRQNTVIILIAFVIFIVFTQKFGIRFKTFLIGIVLLVTFLGTQGLHYVQQQAGYNQNTSLTTPTISWINMSWNPNTQGQIDGRDSFAYSNLPAKKRSSALKHELKERLKSLGFGGIVRHLQLKIAYMFSIGDSNQDIAGIQIKRPILKRESMTPPLINILGNLFQPFYLLVLIMAIYAIWQLLVKSSQIDSSIFPIAVFSSLSIIGIFTFHILFWEVRDRYALPMLPFLVILASIGVYLFGKQEQQKVDKPVQNKVMLLTAGISLVLLTIGLASDWKYTKQNNISYGSVYRSGFSLYAENQTEKVGLNSKTIYRTDTFKLDQQANTLNLELGNISTQDLKNIVLKVKRLDSNQSWNLMPSSAPKDYENNFPKGNYQIIIENKANHVIPTSILQQLQTNTLSGPTVFENGNKIPGLNLLFSFTDTNLTKKVNSKGMLLIYIFFIFVVMMAICIKQVDNRRK</sequence>
<evidence type="ECO:0000313" key="2">
    <source>
        <dbReference type="EMBL" id="CAK1233808.1"/>
    </source>
</evidence>
<keyword evidence="1" id="KW-0472">Membrane</keyword>
<feature type="transmembrane region" description="Helical" evidence="1">
    <location>
        <begin position="417"/>
        <end position="439"/>
    </location>
</feature>
<evidence type="ECO:0000256" key="1">
    <source>
        <dbReference type="SAM" id="Phobius"/>
    </source>
</evidence>
<evidence type="ECO:0000313" key="3">
    <source>
        <dbReference type="Proteomes" id="UP001314262"/>
    </source>
</evidence>
<accession>A0ABM9MRE7</accession>
<keyword evidence="1" id="KW-0812">Transmembrane</keyword>
<proteinExistence type="predicted"/>
<protein>
    <submittedName>
        <fullName evidence="2">Involved in glycosylation of proteins and lipid IVA (ArnT)</fullName>
    </submittedName>
</protein>
<organism evidence="2 3">
    <name type="scientific">Fructobacillus tropaeoli</name>
    <dbReference type="NCBI Taxonomy" id="709323"/>
    <lineage>
        <taxon>Bacteria</taxon>
        <taxon>Bacillati</taxon>
        <taxon>Bacillota</taxon>
        <taxon>Bacilli</taxon>
        <taxon>Lactobacillales</taxon>
        <taxon>Lactobacillaceae</taxon>
        <taxon>Fructobacillus</taxon>
    </lineage>
</organism>
<comment type="caution">
    <text evidence="2">The sequence shown here is derived from an EMBL/GenBank/DDBJ whole genome shotgun (WGS) entry which is preliminary data.</text>
</comment>
<feature type="transmembrane region" description="Helical" evidence="1">
    <location>
        <begin position="249"/>
        <end position="267"/>
    </location>
</feature>
<gene>
    <name evidence="2" type="ORF">R53137_KAKDMLNK_00478</name>
</gene>
<feature type="transmembrane region" description="Helical" evidence="1">
    <location>
        <begin position="481"/>
        <end position="498"/>
    </location>
</feature>
<reference evidence="2 3" key="1">
    <citation type="submission" date="2023-10" db="EMBL/GenBank/DDBJ databases">
        <authorList>
            <person name="Botero Cardona J."/>
        </authorList>
    </citation>
    <scope>NUCLEOTIDE SEQUENCE [LARGE SCALE GENOMIC DNA]</scope>
    <source>
        <strain evidence="2 3">R-53137</strain>
    </source>
</reference>
<dbReference type="EMBL" id="CAUZLT010000002">
    <property type="protein sequence ID" value="CAK1233808.1"/>
    <property type="molecule type" value="Genomic_DNA"/>
</dbReference>
<feature type="transmembrane region" description="Helical" evidence="1">
    <location>
        <begin position="661"/>
        <end position="680"/>
    </location>
</feature>
<feature type="transmembrane region" description="Helical" evidence="1">
    <location>
        <begin position="132"/>
        <end position="155"/>
    </location>
</feature>
<dbReference type="Proteomes" id="UP001314262">
    <property type="component" value="Unassembled WGS sequence"/>
</dbReference>
<keyword evidence="1" id="KW-1133">Transmembrane helix</keyword>
<feature type="transmembrane region" description="Helical" evidence="1">
    <location>
        <begin position="52"/>
        <end position="73"/>
    </location>
</feature>
<feature type="transmembrane region" description="Helical" evidence="1">
    <location>
        <begin position="184"/>
        <end position="201"/>
    </location>
</feature>
<feature type="transmembrane region" description="Helical" evidence="1">
    <location>
        <begin position="381"/>
        <end position="405"/>
    </location>
</feature>
<feature type="transmembrane region" description="Helical" evidence="1">
    <location>
        <begin position="210"/>
        <end position="243"/>
    </location>
</feature>
<feature type="transmembrane region" description="Helical" evidence="1">
    <location>
        <begin position="26"/>
        <end position="43"/>
    </location>
</feature>
<name>A0ABM9MRE7_9LACO</name>
<keyword evidence="3" id="KW-1185">Reference proteome</keyword>
<feature type="transmembrane region" description="Helical" evidence="1">
    <location>
        <begin position="162"/>
        <end position="178"/>
    </location>
</feature>